<name>A0A7J6VWB6_THATH</name>
<gene>
    <name evidence="1" type="ORF">FRX31_021010</name>
</gene>
<keyword evidence="2" id="KW-1185">Reference proteome</keyword>
<dbReference type="PANTHER" id="PTHR47296:SF1">
    <property type="entry name" value="PROTEIN TIC 40, CHLOROPLASTIC"/>
    <property type="match status" value="1"/>
</dbReference>
<dbReference type="GO" id="GO:0009535">
    <property type="term" value="C:chloroplast thylakoid membrane"/>
    <property type="evidence" value="ECO:0007669"/>
    <property type="project" value="TreeGrafter"/>
</dbReference>
<sequence length="206" mass="22511">MENYALVCSPKLTLFNVSGSSIKGLISLRRPLFANNPHHLFRKRRDSSSITTKETRFLVAAAAIPKGTRHTTNASTLCTNGHEAFASISSSSGSETSSVGVRPEISVPPPSSTIGSPLFWIGVGVGLSALFSWVAANLKVSVFDPFALTRYGCPFHISIKVLFASIKDQSNFAVYIESWFDFVNYICNEASFSSTIPDFFEMHFIV</sequence>
<evidence type="ECO:0000313" key="1">
    <source>
        <dbReference type="EMBL" id="KAF5189404.1"/>
    </source>
</evidence>
<dbReference type="OrthoDB" id="1750724at2759"/>
<accession>A0A7J6VWB6</accession>
<dbReference type="GO" id="GO:0009706">
    <property type="term" value="C:chloroplast inner membrane"/>
    <property type="evidence" value="ECO:0007669"/>
    <property type="project" value="TreeGrafter"/>
</dbReference>
<evidence type="ECO:0000313" key="2">
    <source>
        <dbReference type="Proteomes" id="UP000554482"/>
    </source>
</evidence>
<dbReference type="GO" id="GO:0009658">
    <property type="term" value="P:chloroplast organization"/>
    <property type="evidence" value="ECO:0007669"/>
    <property type="project" value="TreeGrafter"/>
</dbReference>
<organism evidence="1 2">
    <name type="scientific">Thalictrum thalictroides</name>
    <name type="common">Rue-anemone</name>
    <name type="synonym">Anemone thalictroides</name>
    <dbReference type="NCBI Taxonomy" id="46969"/>
    <lineage>
        <taxon>Eukaryota</taxon>
        <taxon>Viridiplantae</taxon>
        <taxon>Streptophyta</taxon>
        <taxon>Embryophyta</taxon>
        <taxon>Tracheophyta</taxon>
        <taxon>Spermatophyta</taxon>
        <taxon>Magnoliopsida</taxon>
        <taxon>Ranunculales</taxon>
        <taxon>Ranunculaceae</taxon>
        <taxon>Thalictroideae</taxon>
        <taxon>Thalictrum</taxon>
    </lineage>
</organism>
<dbReference type="AlphaFoldDB" id="A0A7J6VWB6"/>
<protein>
    <submittedName>
        <fullName evidence="1">Uncharacterized protein</fullName>
    </submittedName>
</protein>
<comment type="caution">
    <text evidence="1">The sequence shown here is derived from an EMBL/GenBank/DDBJ whole genome shotgun (WGS) entry which is preliminary data.</text>
</comment>
<dbReference type="GO" id="GO:0045037">
    <property type="term" value="P:protein import into chloroplast stroma"/>
    <property type="evidence" value="ECO:0007669"/>
    <property type="project" value="TreeGrafter"/>
</dbReference>
<dbReference type="PANTHER" id="PTHR47296">
    <property type="entry name" value="PROTEIN TIC 40, CHLOROPLASTIC"/>
    <property type="match status" value="1"/>
</dbReference>
<reference evidence="1 2" key="1">
    <citation type="submission" date="2020-06" db="EMBL/GenBank/DDBJ databases">
        <title>Transcriptomic and genomic resources for Thalictrum thalictroides and T. hernandezii: Facilitating candidate gene discovery in an emerging model plant lineage.</title>
        <authorList>
            <person name="Arias T."/>
            <person name="Riano-Pachon D.M."/>
            <person name="Di Stilio V.S."/>
        </authorList>
    </citation>
    <scope>NUCLEOTIDE SEQUENCE [LARGE SCALE GENOMIC DNA]</scope>
    <source>
        <strain evidence="2">cv. WT478/WT964</strain>
        <tissue evidence="1">Leaves</tissue>
    </source>
</reference>
<dbReference type="EMBL" id="JABWDY010025514">
    <property type="protein sequence ID" value="KAF5189404.1"/>
    <property type="molecule type" value="Genomic_DNA"/>
</dbReference>
<dbReference type="Proteomes" id="UP000554482">
    <property type="component" value="Unassembled WGS sequence"/>
</dbReference>
<proteinExistence type="predicted"/>